<keyword evidence="1" id="KW-0472">Membrane</keyword>
<dbReference type="InParanoid" id="A0A423PMY8"/>
<keyword evidence="1" id="KW-1133">Transmembrane helix</keyword>
<dbReference type="EMBL" id="AYKG01000031">
    <property type="protein sequence ID" value="ROO26984.1"/>
    <property type="molecule type" value="Genomic_DNA"/>
</dbReference>
<sequence length="68" mass="7236">MTSLTIRALSIVITTAAAIAVLIHAMCSMRANTVVLDFAVAVSLFSIATYHAACLYDRGRRTGRPSGH</sequence>
<keyword evidence="1" id="KW-0812">Transmembrane</keyword>
<reference evidence="2 3" key="1">
    <citation type="submission" date="2013-10" db="EMBL/GenBank/DDBJ databases">
        <title>Salinisphaera japonica YTM-1 Genome Sequencing.</title>
        <authorList>
            <person name="Lai Q."/>
            <person name="Li C."/>
            <person name="Shao Z."/>
        </authorList>
    </citation>
    <scope>NUCLEOTIDE SEQUENCE [LARGE SCALE GENOMIC DNA]</scope>
    <source>
        <strain evidence="2 3">YTM-1</strain>
    </source>
</reference>
<feature type="transmembrane region" description="Helical" evidence="1">
    <location>
        <begin position="34"/>
        <end position="53"/>
    </location>
</feature>
<keyword evidence="3" id="KW-1185">Reference proteome</keyword>
<evidence type="ECO:0000313" key="3">
    <source>
        <dbReference type="Proteomes" id="UP000285310"/>
    </source>
</evidence>
<comment type="caution">
    <text evidence="2">The sequence shown here is derived from an EMBL/GenBank/DDBJ whole genome shotgun (WGS) entry which is preliminary data.</text>
</comment>
<accession>A0A423PMY8</accession>
<gene>
    <name evidence="2" type="ORF">SAJA_10245</name>
</gene>
<organism evidence="2 3">
    <name type="scientific">Salinisphaera japonica YTM-1</name>
    <dbReference type="NCBI Taxonomy" id="1209778"/>
    <lineage>
        <taxon>Bacteria</taxon>
        <taxon>Pseudomonadati</taxon>
        <taxon>Pseudomonadota</taxon>
        <taxon>Gammaproteobacteria</taxon>
        <taxon>Salinisphaerales</taxon>
        <taxon>Salinisphaeraceae</taxon>
        <taxon>Salinisphaera</taxon>
    </lineage>
</organism>
<protein>
    <submittedName>
        <fullName evidence="2">Uncharacterized protein</fullName>
    </submittedName>
</protein>
<feature type="transmembrane region" description="Helical" evidence="1">
    <location>
        <begin position="6"/>
        <end position="27"/>
    </location>
</feature>
<dbReference type="RefSeq" id="WP_123658536.1">
    <property type="nucleotide sequence ID" value="NZ_AYKG01000031.1"/>
</dbReference>
<name>A0A423PMY8_9GAMM</name>
<proteinExistence type="predicted"/>
<dbReference type="Proteomes" id="UP000285310">
    <property type="component" value="Unassembled WGS sequence"/>
</dbReference>
<evidence type="ECO:0000256" key="1">
    <source>
        <dbReference type="SAM" id="Phobius"/>
    </source>
</evidence>
<evidence type="ECO:0000313" key="2">
    <source>
        <dbReference type="EMBL" id="ROO26984.1"/>
    </source>
</evidence>
<dbReference type="AlphaFoldDB" id="A0A423PMY8"/>